<dbReference type="EMBL" id="HE796683">
    <property type="protein sequence ID" value="CCH03222.1"/>
    <property type="molecule type" value="Genomic_DNA"/>
</dbReference>
<evidence type="ECO:0000313" key="1">
    <source>
        <dbReference type="EMBL" id="CCH03222.1"/>
    </source>
</evidence>
<name>I0KGG9_9BACT</name>
<protein>
    <submittedName>
        <fullName evidence="1">Uncharacterized protein</fullName>
    </submittedName>
</protein>
<dbReference type="KEGG" id="fae:FAES_5223"/>
<sequence length="38" mass="4175">MANKQTGSLSFPPSANKAFGAMPCSAITHQQHNFFFLF</sequence>
<proteinExistence type="predicted"/>
<dbReference type="HOGENOM" id="CLU_3328136_0_0_10"/>
<gene>
    <name evidence="1" type="ORF">FAES_5223</name>
</gene>
<keyword evidence="2" id="KW-1185">Reference proteome</keyword>
<dbReference type="AlphaFoldDB" id="I0KGG9"/>
<evidence type="ECO:0000313" key="2">
    <source>
        <dbReference type="Proteomes" id="UP000011058"/>
    </source>
</evidence>
<reference evidence="1 2" key="1">
    <citation type="journal article" date="2012" name="J. Bacteriol.">
        <title>Genome Sequence of Fibrella aestuarina BUZ 2T, a Filamentous Marine Bacterium.</title>
        <authorList>
            <person name="Filippini M."/>
            <person name="Qi W."/>
            <person name="Blom J."/>
            <person name="Goesmann A."/>
            <person name="Smits T.H."/>
            <person name="Bagheri H.C."/>
        </authorList>
    </citation>
    <scope>NUCLEOTIDE SEQUENCE [LARGE SCALE GENOMIC DNA]</scope>
    <source>
        <strain evidence="2">BUZ 2T</strain>
    </source>
</reference>
<accession>I0KGG9</accession>
<organism evidence="1 2">
    <name type="scientific">Fibrella aestuarina BUZ 2</name>
    <dbReference type="NCBI Taxonomy" id="1166018"/>
    <lineage>
        <taxon>Bacteria</taxon>
        <taxon>Pseudomonadati</taxon>
        <taxon>Bacteroidota</taxon>
        <taxon>Cytophagia</taxon>
        <taxon>Cytophagales</taxon>
        <taxon>Spirosomataceae</taxon>
        <taxon>Fibrella</taxon>
    </lineage>
</organism>
<dbReference type="Proteomes" id="UP000011058">
    <property type="component" value="Chromosome"/>
</dbReference>